<organism evidence="2 3">
    <name type="scientific">Segatella copri</name>
    <dbReference type="NCBI Taxonomy" id="165179"/>
    <lineage>
        <taxon>Bacteria</taxon>
        <taxon>Pseudomonadati</taxon>
        <taxon>Bacteroidota</taxon>
        <taxon>Bacteroidia</taxon>
        <taxon>Bacteroidales</taxon>
        <taxon>Prevotellaceae</taxon>
        <taxon>Segatella</taxon>
    </lineage>
</organism>
<accession>A0A6A7WCU7</accession>
<sequence length="128" mass="14211">MKKFVLFICMTVCCALSANAQAQIKFDKQTHNFGSFPETEKIHKTTFTFTNVGNKPLIINQALASCGCTVPKYTKAPIAPGQKGQIEVTYKSDGTWPGHFKKSITVRTNGTVEMTRLYIEGVMTEVKK</sequence>
<dbReference type="PANTHER" id="PTHR37833">
    <property type="entry name" value="LIPOPROTEIN-RELATED"/>
    <property type="match status" value="1"/>
</dbReference>
<evidence type="ECO:0000313" key="2">
    <source>
        <dbReference type="EMBL" id="MQP12297.1"/>
    </source>
</evidence>
<comment type="caution">
    <text evidence="2">The sequence shown here is derived from an EMBL/GenBank/DDBJ whole genome shotgun (WGS) entry which is preliminary data.</text>
</comment>
<proteinExistence type="predicted"/>
<reference evidence="2 3" key="1">
    <citation type="submission" date="2019-09" db="EMBL/GenBank/DDBJ databases">
        <title>Distinct polysaccharide growth profiles of human intestinal Prevotella copri isolates.</title>
        <authorList>
            <person name="Fehlner-Peach H."/>
            <person name="Magnabosco C."/>
            <person name="Raghavan V."/>
            <person name="Scher J.U."/>
            <person name="Tett A."/>
            <person name="Cox L.M."/>
            <person name="Gottsegen C."/>
            <person name="Watters A."/>
            <person name="Wiltshire- Gordon J.D."/>
            <person name="Segata N."/>
            <person name="Bonneau R."/>
            <person name="Littman D.R."/>
        </authorList>
    </citation>
    <scope>NUCLEOTIDE SEQUENCE [LARGE SCALE GENOMIC DNA]</scope>
    <source>
        <strain evidence="3">iAQ1173</strain>
    </source>
</reference>
<dbReference type="PANTHER" id="PTHR37833:SF1">
    <property type="entry name" value="SIGNAL PEPTIDE PROTEIN"/>
    <property type="match status" value="1"/>
</dbReference>
<feature type="chain" id="PRO_5025657188" evidence="1">
    <location>
        <begin position="23"/>
        <end position="128"/>
    </location>
</feature>
<evidence type="ECO:0000256" key="1">
    <source>
        <dbReference type="SAM" id="SignalP"/>
    </source>
</evidence>
<dbReference type="Pfam" id="PF07610">
    <property type="entry name" value="DUF1573"/>
    <property type="match status" value="1"/>
</dbReference>
<dbReference type="AlphaFoldDB" id="A0A6A7WCU7"/>
<dbReference type="InterPro" id="IPR011467">
    <property type="entry name" value="DUF1573"/>
</dbReference>
<keyword evidence="1" id="KW-0732">Signal</keyword>
<evidence type="ECO:0000313" key="3">
    <source>
        <dbReference type="Proteomes" id="UP000384372"/>
    </source>
</evidence>
<dbReference type="EMBL" id="VZAD01000076">
    <property type="protein sequence ID" value="MQP12297.1"/>
    <property type="molecule type" value="Genomic_DNA"/>
</dbReference>
<protein>
    <submittedName>
        <fullName evidence="2">DUF1573 domain-containing protein</fullName>
    </submittedName>
</protein>
<dbReference type="InterPro" id="IPR013783">
    <property type="entry name" value="Ig-like_fold"/>
</dbReference>
<name>A0A6A7WCU7_9BACT</name>
<dbReference type="OrthoDB" id="826619at2"/>
<dbReference type="RefSeq" id="WP_158463929.1">
    <property type="nucleotide sequence ID" value="NZ_JAHOER010000005.1"/>
</dbReference>
<dbReference type="Gene3D" id="2.60.40.10">
    <property type="entry name" value="Immunoglobulins"/>
    <property type="match status" value="1"/>
</dbReference>
<feature type="signal peptide" evidence="1">
    <location>
        <begin position="1"/>
        <end position="22"/>
    </location>
</feature>
<keyword evidence="3" id="KW-1185">Reference proteome</keyword>
<gene>
    <name evidence="2" type="ORF">F7D20_10095</name>
</gene>
<dbReference type="Proteomes" id="UP000384372">
    <property type="component" value="Unassembled WGS sequence"/>
</dbReference>